<dbReference type="InterPro" id="IPR020290">
    <property type="entry name" value="Gp88"/>
</dbReference>
<sequence length="164" mass="18598">MDSVRAPRTHNKSDWKRTDWVTDFVAAISNDKYFRWFDSGDVYSVKLAWKIYQVMAATPNCQHWLPTRMYKFAKFAKVFEAMENLSNVVVRYSSDSIHGGLIDGECTSTIVPHADSETTGTICEAYARKGKCADCRACWDKEVSVIAYPQHGRKMAKVAIKLAS</sequence>
<evidence type="ECO:0000313" key="2">
    <source>
        <dbReference type="EMBL" id="GAF89572.1"/>
    </source>
</evidence>
<evidence type="ECO:0000259" key="1">
    <source>
        <dbReference type="Pfam" id="PF17338"/>
    </source>
</evidence>
<dbReference type="AlphaFoldDB" id="X0TN63"/>
<dbReference type="EMBL" id="BARS01015359">
    <property type="protein sequence ID" value="GAF89572.1"/>
    <property type="molecule type" value="Genomic_DNA"/>
</dbReference>
<organism evidence="2">
    <name type="scientific">marine sediment metagenome</name>
    <dbReference type="NCBI Taxonomy" id="412755"/>
    <lineage>
        <taxon>unclassified sequences</taxon>
        <taxon>metagenomes</taxon>
        <taxon>ecological metagenomes</taxon>
    </lineage>
</organism>
<accession>X0TN63</accession>
<proteinExistence type="predicted"/>
<reference evidence="2" key="1">
    <citation type="journal article" date="2014" name="Front. Microbiol.">
        <title>High frequency of phylogenetically diverse reductive dehalogenase-homologous genes in deep subseafloor sedimentary metagenomes.</title>
        <authorList>
            <person name="Kawai M."/>
            <person name="Futagami T."/>
            <person name="Toyoda A."/>
            <person name="Takaki Y."/>
            <person name="Nishi S."/>
            <person name="Hori S."/>
            <person name="Arai W."/>
            <person name="Tsubouchi T."/>
            <person name="Morono Y."/>
            <person name="Uchiyama I."/>
            <person name="Ito T."/>
            <person name="Fujiyama A."/>
            <person name="Inagaki F."/>
            <person name="Takami H."/>
        </authorList>
    </citation>
    <scope>NUCLEOTIDE SEQUENCE</scope>
    <source>
        <strain evidence="2">Expedition CK06-06</strain>
    </source>
</reference>
<name>X0TN63_9ZZZZ</name>
<protein>
    <recommendedName>
        <fullName evidence="1">Gene product 88 domain-containing protein</fullName>
    </recommendedName>
</protein>
<dbReference type="Pfam" id="PF17338">
    <property type="entry name" value="GP88"/>
    <property type="match status" value="1"/>
</dbReference>
<feature type="domain" description="Gene product 88" evidence="1">
    <location>
        <begin position="1"/>
        <end position="141"/>
    </location>
</feature>
<gene>
    <name evidence="2" type="ORF">S01H1_25426</name>
</gene>
<comment type="caution">
    <text evidence="2">The sequence shown here is derived from an EMBL/GenBank/DDBJ whole genome shotgun (WGS) entry which is preliminary data.</text>
</comment>